<dbReference type="GO" id="GO:0015105">
    <property type="term" value="F:arsenite transmembrane transporter activity"/>
    <property type="evidence" value="ECO:0007669"/>
    <property type="project" value="TreeGrafter"/>
</dbReference>
<dbReference type="AlphaFoldDB" id="A0A918XAW8"/>
<feature type="transmembrane region" description="Helical" evidence="8">
    <location>
        <begin position="124"/>
        <end position="146"/>
    </location>
</feature>
<dbReference type="InterPro" id="IPR038770">
    <property type="entry name" value="Na+/solute_symporter_sf"/>
</dbReference>
<evidence type="ECO:0000256" key="1">
    <source>
        <dbReference type="ARBA" id="ARBA00004651"/>
    </source>
</evidence>
<gene>
    <name evidence="9" type="primary">acr3</name>
    <name evidence="9" type="ORF">GCM10007147_17900</name>
</gene>
<keyword evidence="3" id="KW-0813">Transport</keyword>
<dbReference type="EMBL" id="BMXL01000006">
    <property type="protein sequence ID" value="GHD22995.1"/>
    <property type="molecule type" value="Genomic_DNA"/>
</dbReference>
<protein>
    <submittedName>
        <fullName evidence="9">Arsenic resistance protein</fullName>
    </submittedName>
</protein>
<sequence length="338" mass="35605">MSLVERLQSLFVALSALGGLGAGLLLPIGPAAEHVVLPALLVMLTAVFVQMDAAHVGEVRRARTLVVAGLVLNFVLTPALAWALGAGLLGGEPDLRIGLLLLLVTPCTDWYLVFTAVARGHTGIAAALLPVNLVLQLVLLPVYVLLLGGEAAMVDAATLAESVLLVLVVPLVIALVLRRASARFKGEEWRARLVIAPAGTLVLPLLYVAVFAMFAWQARTVLDHAADLLALLPPLAVFFVVLPSLAVALSRILRLPAAQKVTLTMTTTARNSPVALAIAVAAFPDRPLIAVALVAGPLLELPVLALLAQLVRVRPSHYDGHTASSVFPVETQRHRPSE</sequence>
<name>A0A918XAW8_9ACTN</name>
<dbReference type="PANTHER" id="PTHR43057">
    <property type="entry name" value="ARSENITE EFFLUX TRANSPORTER"/>
    <property type="match status" value="1"/>
</dbReference>
<dbReference type="Gene3D" id="1.20.1530.20">
    <property type="match status" value="1"/>
</dbReference>
<keyword evidence="6 8" id="KW-1133">Transmembrane helix</keyword>
<dbReference type="GO" id="GO:0005886">
    <property type="term" value="C:plasma membrane"/>
    <property type="evidence" value="ECO:0007669"/>
    <property type="project" value="UniProtKB-SubCell"/>
</dbReference>
<keyword evidence="10" id="KW-1185">Reference proteome</keyword>
<feature type="transmembrane region" description="Helical" evidence="8">
    <location>
        <begin position="97"/>
        <end position="117"/>
    </location>
</feature>
<feature type="transmembrane region" description="Helical" evidence="8">
    <location>
        <begin position="65"/>
        <end position="85"/>
    </location>
</feature>
<dbReference type="InterPro" id="IPR002657">
    <property type="entry name" value="BilAc:Na_symport/Acr3"/>
</dbReference>
<organism evidence="9 10">
    <name type="scientific">Nocardiopsis kunsanensis</name>
    <dbReference type="NCBI Taxonomy" id="141693"/>
    <lineage>
        <taxon>Bacteria</taxon>
        <taxon>Bacillati</taxon>
        <taxon>Actinomycetota</taxon>
        <taxon>Actinomycetes</taxon>
        <taxon>Streptosporangiales</taxon>
        <taxon>Nocardiopsidaceae</taxon>
        <taxon>Nocardiopsis</taxon>
    </lineage>
</organism>
<dbReference type="GO" id="GO:0015104">
    <property type="term" value="F:antimonite transmembrane transporter activity"/>
    <property type="evidence" value="ECO:0007669"/>
    <property type="project" value="TreeGrafter"/>
</dbReference>
<evidence type="ECO:0000256" key="7">
    <source>
        <dbReference type="ARBA" id="ARBA00023136"/>
    </source>
</evidence>
<evidence type="ECO:0000313" key="10">
    <source>
        <dbReference type="Proteomes" id="UP000654947"/>
    </source>
</evidence>
<dbReference type="Proteomes" id="UP000654947">
    <property type="component" value="Unassembled WGS sequence"/>
</dbReference>
<feature type="transmembrane region" description="Helical" evidence="8">
    <location>
        <begin position="189"/>
        <end position="216"/>
    </location>
</feature>
<feature type="transmembrane region" description="Helical" evidence="8">
    <location>
        <begin position="7"/>
        <end position="29"/>
    </location>
</feature>
<evidence type="ECO:0000256" key="6">
    <source>
        <dbReference type="ARBA" id="ARBA00022989"/>
    </source>
</evidence>
<accession>A0A918XAW8</accession>
<keyword evidence="7 8" id="KW-0472">Membrane</keyword>
<keyword evidence="5 8" id="KW-0812">Transmembrane</keyword>
<feature type="transmembrane region" description="Helical" evidence="8">
    <location>
        <begin position="35"/>
        <end position="53"/>
    </location>
</feature>
<evidence type="ECO:0000256" key="3">
    <source>
        <dbReference type="ARBA" id="ARBA00022448"/>
    </source>
</evidence>
<feature type="transmembrane region" description="Helical" evidence="8">
    <location>
        <begin position="228"/>
        <end position="249"/>
    </location>
</feature>
<keyword evidence="4" id="KW-1003">Cell membrane</keyword>
<dbReference type="GO" id="GO:0015297">
    <property type="term" value="F:antiporter activity"/>
    <property type="evidence" value="ECO:0007669"/>
    <property type="project" value="InterPro"/>
</dbReference>
<evidence type="ECO:0000256" key="4">
    <source>
        <dbReference type="ARBA" id="ARBA00022475"/>
    </source>
</evidence>
<comment type="similarity">
    <text evidence="2">Belongs to the arsenical resistance-3 (ACR3) (TC 2.A.59) family.</text>
</comment>
<dbReference type="Pfam" id="PF01758">
    <property type="entry name" value="SBF"/>
    <property type="match status" value="1"/>
</dbReference>
<evidence type="ECO:0000256" key="8">
    <source>
        <dbReference type="SAM" id="Phobius"/>
    </source>
</evidence>
<evidence type="ECO:0000256" key="2">
    <source>
        <dbReference type="ARBA" id="ARBA00010110"/>
    </source>
</evidence>
<dbReference type="PANTHER" id="PTHR43057:SF1">
    <property type="entry name" value="ARSENICAL-RESISTANCE PROTEIN 3"/>
    <property type="match status" value="1"/>
</dbReference>
<reference evidence="9 10" key="1">
    <citation type="journal article" date="2014" name="Int. J. Syst. Evol. Microbiol.">
        <title>Complete genome sequence of Corynebacterium casei LMG S-19264T (=DSM 44701T), isolated from a smear-ripened cheese.</title>
        <authorList>
            <consortium name="US DOE Joint Genome Institute (JGI-PGF)"/>
            <person name="Walter F."/>
            <person name="Albersmeier A."/>
            <person name="Kalinowski J."/>
            <person name="Ruckert C."/>
        </authorList>
    </citation>
    <scope>NUCLEOTIDE SEQUENCE [LARGE SCALE GENOMIC DNA]</scope>
    <source>
        <strain evidence="9 10">KCTC 19473</strain>
    </source>
</reference>
<feature type="transmembrane region" description="Helical" evidence="8">
    <location>
        <begin position="158"/>
        <end position="177"/>
    </location>
</feature>
<dbReference type="InterPro" id="IPR004706">
    <property type="entry name" value="Arsenical-R_Acr3"/>
</dbReference>
<comment type="caution">
    <text evidence="9">The sequence shown here is derived from an EMBL/GenBank/DDBJ whole genome shotgun (WGS) entry which is preliminary data.</text>
</comment>
<evidence type="ECO:0000313" key="9">
    <source>
        <dbReference type="EMBL" id="GHD22995.1"/>
    </source>
</evidence>
<evidence type="ECO:0000256" key="5">
    <source>
        <dbReference type="ARBA" id="ARBA00022692"/>
    </source>
</evidence>
<comment type="subcellular location">
    <subcellularLocation>
        <location evidence="1">Cell membrane</location>
        <topology evidence="1">Multi-pass membrane protein</topology>
    </subcellularLocation>
</comment>
<proteinExistence type="inferred from homology"/>
<dbReference type="RefSeq" id="WP_017576116.1">
    <property type="nucleotide sequence ID" value="NZ_BMXL01000006.1"/>
</dbReference>